<keyword evidence="6" id="KW-0677">Repeat</keyword>
<feature type="region of interest" description="Disordered" evidence="9">
    <location>
        <begin position="1"/>
        <end position="42"/>
    </location>
</feature>
<comment type="pathway">
    <text evidence="1">Protein modification; protein glycosylation.</text>
</comment>
<evidence type="ECO:0000256" key="9">
    <source>
        <dbReference type="SAM" id="MobiDB-lite"/>
    </source>
</evidence>
<dbReference type="EC" id="2.4.1.255" evidence="3"/>
<sequence length="1387" mass="154094">MHSDSLTAAKDMAQHALPVSAESNGPRAENSLRRKTPNGTLNAAYEATAENDNPQKHQLVLAEQSQKRTFREHQRLAADRGQWPQPPLALPADLMLYQRLPPQYYGQTIPTVIQPSFHYLGPTACGERRPGPYGPYWHDGTFVPYRPTAVRDPCFAHHPSMYAYPPQQWHQTWPAQPVTTFPQSQLSAAPLPPNANSRRDSVFACALQQYRELLAVIHHSKWQHPPPGRPIPPSRPAFYPPPPTGQGHLAARLRSSDALNGNFNGESYRQASYEQWQWTVRQSHTASVVPNNPYAVASPDPHVRAETALSHLTALCRDADWQWTDGVHLAGCLAYGLSYYQQAYDYYSKVLALEPDHLEARSNLAATVLALGRRREAEGHWMKVIRVAPHHFEAVEHLVGLLCAEHRSQDAIDVIEHVERALRQPADKSVVIYADNGEPGFGSCGFAIPDVNNGRLLALIHAKGNMLYGLGENGRAAKAFEEVVMIATHRRFNSIRNLIRHIRQVVSMHGGTSSSSTEPILLSPEQALITSQACFPPFGELPGLKHIGSGAAQSTARRAGISTTSNSLLSLAKIFQDGMSNSQRLGGLTPLENGVGDILALYYLSLSLQPSPSTANNVGILLAGVLQTVTPGAANVDTGIPGVLPGSGIALALQYYNYGLRLDQNHAHLYTNLGSLLKDIGQLDAAIQMYEHAVRCDPNFDIALANMANAVKDKGRIREAIVHYQRAVEVNPSFAEAVCGLANTLISVCNWGGRGGIADDGGTRDRWHVDGKGMLLDASLPGAQSSGWMKRVVKIVDNQLTEGEDWGCGTLTPIVIDELVQQLSAVAQGAELRTILDSWAGQKSEGARVTRLIERATRQLGRRRYLDTYVRQKPKSPSAYRRPVLPASLTVPSAPTVLPFHAFTCPLSAKQIRMISRRNGLRISVSALRAQWLPAEVYPPPTPPAPYLRVGYISSDFNNHPLAHLMQSVFGMHDRKRVKAYCYATTVSDGSCHRQKIEAEAPVFYNASSWSAEKLVDKIVEDDIHILVNLNGYTRGARSEVFAARPAPIQMSFMGFASTLGAEWCDYLLADETAIPPNTLRPWKGRDLTDGDADDNERWVYEEKIIYCRDTFFCCDHRQSAPDAPQGPVSWDEELRRRWKMRKEIFPKLPDDFIIFGNFNQLYKIEPTTFRTWLRILSQVPNSILWLLRFPDLGEANLLATAERWANASVASRIIFTDVAPKHLHISRARVCDLVLDTAECNAHTTAADVLWSGTPLVTLPRYEYKMCSRMAASILKGALPKNEAGKRAAKDLIAEDEEGYEVRAVSLAKTLKYEPGREGNAKGRLMDLRRLLCEGRWTSALFDTKRWVRDLEGAYERVWRNYINDSEGDIWLEESGFDPFTSQQGR</sequence>
<dbReference type="PROSITE" id="PS50005">
    <property type="entry name" value="TPR"/>
    <property type="match status" value="3"/>
</dbReference>
<dbReference type="FunFam" id="3.40.50.11380:FF:000004">
    <property type="entry name" value="UDP-N-acetylglucosaminyltransferase (AFU_orthologue AFUA_1G03380)"/>
    <property type="match status" value="1"/>
</dbReference>
<reference evidence="11" key="1">
    <citation type="journal article" date="2020" name="Stud. Mycol.">
        <title>101 Dothideomycetes genomes: a test case for predicting lifestyles and emergence of pathogens.</title>
        <authorList>
            <person name="Haridas S."/>
            <person name="Albert R."/>
            <person name="Binder M."/>
            <person name="Bloem J."/>
            <person name="Labutti K."/>
            <person name="Salamov A."/>
            <person name="Andreopoulos B."/>
            <person name="Baker S."/>
            <person name="Barry K."/>
            <person name="Bills G."/>
            <person name="Bluhm B."/>
            <person name="Cannon C."/>
            <person name="Castanera R."/>
            <person name="Culley D."/>
            <person name="Daum C."/>
            <person name="Ezra D."/>
            <person name="Gonzalez J."/>
            <person name="Henrissat B."/>
            <person name="Kuo A."/>
            <person name="Liang C."/>
            <person name="Lipzen A."/>
            <person name="Lutzoni F."/>
            <person name="Magnuson J."/>
            <person name="Mondo S."/>
            <person name="Nolan M."/>
            <person name="Ohm R."/>
            <person name="Pangilinan J."/>
            <person name="Park H.-J."/>
            <person name="Ramirez L."/>
            <person name="Alfaro M."/>
            <person name="Sun H."/>
            <person name="Tritt A."/>
            <person name="Yoshinaga Y."/>
            <person name="Zwiers L.-H."/>
            <person name="Turgeon B."/>
            <person name="Goodwin S."/>
            <person name="Spatafora J."/>
            <person name="Crous P."/>
            <person name="Grigoriev I."/>
        </authorList>
    </citation>
    <scope>NUCLEOTIDE SEQUENCE</scope>
    <source>
        <strain evidence="11">CBS 480.64</strain>
    </source>
</reference>
<evidence type="ECO:0000259" key="10">
    <source>
        <dbReference type="Pfam" id="PF13844"/>
    </source>
</evidence>
<feature type="domain" description="O-GlcNAc transferase C-terminal" evidence="10">
    <location>
        <begin position="894"/>
        <end position="1120"/>
    </location>
</feature>
<feature type="repeat" description="TPR" evidence="8">
    <location>
        <begin position="701"/>
        <end position="734"/>
    </location>
</feature>
<dbReference type="SMART" id="SM00028">
    <property type="entry name" value="TPR"/>
    <property type="match status" value="5"/>
</dbReference>
<accession>A0A6A7C2E3</accession>
<dbReference type="SUPFAM" id="SSF48452">
    <property type="entry name" value="TPR-like"/>
    <property type="match status" value="1"/>
</dbReference>
<dbReference type="Gene3D" id="3.40.50.2000">
    <property type="entry name" value="Glycogen Phosphorylase B"/>
    <property type="match status" value="1"/>
</dbReference>
<proteinExistence type="inferred from homology"/>
<feature type="repeat" description="TPR" evidence="8">
    <location>
        <begin position="324"/>
        <end position="357"/>
    </location>
</feature>
<dbReference type="InterPro" id="IPR029489">
    <property type="entry name" value="OGT/SEC/SPY_C"/>
</dbReference>
<feature type="domain" description="O-GlcNAc transferase C-terminal" evidence="10">
    <location>
        <begin position="1148"/>
        <end position="1352"/>
    </location>
</feature>
<dbReference type="GO" id="GO:0006493">
    <property type="term" value="P:protein O-linked glycosylation"/>
    <property type="evidence" value="ECO:0007669"/>
    <property type="project" value="TreeGrafter"/>
</dbReference>
<dbReference type="Pfam" id="PF13844">
    <property type="entry name" value="Glyco_transf_41"/>
    <property type="match status" value="2"/>
</dbReference>
<dbReference type="GO" id="GO:0097363">
    <property type="term" value="F:protein O-acetylglucosaminyltransferase activity"/>
    <property type="evidence" value="ECO:0007669"/>
    <property type="project" value="UniProtKB-EC"/>
</dbReference>
<evidence type="ECO:0000313" key="11">
    <source>
        <dbReference type="EMBL" id="KAF2861680.1"/>
    </source>
</evidence>
<evidence type="ECO:0000256" key="5">
    <source>
        <dbReference type="ARBA" id="ARBA00022679"/>
    </source>
</evidence>
<evidence type="ECO:0000313" key="12">
    <source>
        <dbReference type="Proteomes" id="UP000799421"/>
    </source>
</evidence>
<dbReference type="FunFam" id="1.25.40.10:FF:000180">
    <property type="entry name" value="Related to UDP-N-acetylglucosaminyltransferase"/>
    <property type="match status" value="1"/>
</dbReference>
<gene>
    <name evidence="11" type="ORF">K470DRAFT_256810</name>
</gene>
<dbReference type="FunFam" id="1.25.40.10:FF:000552">
    <property type="entry name" value="UDP-N-acetylglucosaminyltransferase (AFU_orthologue AFUA_1G03380)"/>
    <property type="match status" value="1"/>
</dbReference>
<evidence type="ECO:0000256" key="6">
    <source>
        <dbReference type="ARBA" id="ARBA00022737"/>
    </source>
</evidence>
<dbReference type="InterPro" id="IPR011990">
    <property type="entry name" value="TPR-like_helical_dom_sf"/>
</dbReference>
<dbReference type="PANTHER" id="PTHR44998">
    <property type="match status" value="1"/>
</dbReference>
<dbReference type="PROSITE" id="PS50293">
    <property type="entry name" value="TPR_REGION"/>
    <property type="match status" value="1"/>
</dbReference>
<dbReference type="Pfam" id="PF13181">
    <property type="entry name" value="TPR_8"/>
    <property type="match status" value="1"/>
</dbReference>
<keyword evidence="4" id="KW-0328">Glycosyltransferase</keyword>
<evidence type="ECO:0000256" key="4">
    <source>
        <dbReference type="ARBA" id="ARBA00022676"/>
    </source>
</evidence>
<dbReference type="Proteomes" id="UP000799421">
    <property type="component" value="Unassembled WGS sequence"/>
</dbReference>
<keyword evidence="7 8" id="KW-0802">TPR repeat</keyword>
<dbReference type="Gene3D" id="1.25.40.10">
    <property type="entry name" value="Tetratricopeptide repeat domain"/>
    <property type="match status" value="3"/>
</dbReference>
<evidence type="ECO:0000256" key="7">
    <source>
        <dbReference type="ARBA" id="ARBA00022803"/>
    </source>
</evidence>
<dbReference type="InterPro" id="IPR019734">
    <property type="entry name" value="TPR_rpt"/>
</dbReference>
<dbReference type="OrthoDB" id="421121at2759"/>
<keyword evidence="12" id="KW-1185">Reference proteome</keyword>
<evidence type="ECO:0000256" key="8">
    <source>
        <dbReference type="PROSITE-ProRule" id="PRU00339"/>
    </source>
</evidence>
<dbReference type="PANTHER" id="PTHR44998:SF1">
    <property type="entry name" value="UDP-N-ACETYLGLUCOSAMINE--PEPTIDE N-ACETYLGLUCOSAMINYLTRANSFERASE 110 KDA SUBUNIT"/>
    <property type="match status" value="1"/>
</dbReference>
<name>A0A6A7C2E3_9PEZI</name>
<feature type="repeat" description="TPR" evidence="8">
    <location>
        <begin position="667"/>
        <end position="700"/>
    </location>
</feature>
<protein>
    <recommendedName>
        <fullName evidence="3">protein O-GlcNAc transferase</fullName>
        <ecNumber evidence="3">2.4.1.255</ecNumber>
    </recommendedName>
</protein>
<organism evidence="11 12">
    <name type="scientific">Piedraia hortae CBS 480.64</name>
    <dbReference type="NCBI Taxonomy" id="1314780"/>
    <lineage>
        <taxon>Eukaryota</taxon>
        <taxon>Fungi</taxon>
        <taxon>Dikarya</taxon>
        <taxon>Ascomycota</taxon>
        <taxon>Pezizomycotina</taxon>
        <taxon>Dothideomycetes</taxon>
        <taxon>Dothideomycetidae</taxon>
        <taxon>Capnodiales</taxon>
        <taxon>Piedraiaceae</taxon>
        <taxon>Piedraia</taxon>
    </lineage>
</organism>
<comment type="similarity">
    <text evidence="2">Belongs to the glycosyltransferase 41 family. O-GlcNAc transferase subfamily.</text>
</comment>
<dbReference type="EMBL" id="MU005971">
    <property type="protein sequence ID" value="KAF2861680.1"/>
    <property type="molecule type" value="Genomic_DNA"/>
</dbReference>
<dbReference type="Gene3D" id="3.40.50.11380">
    <property type="match status" value="1"/>
</dbReference>
<evidence type="ECO:0000256" key="2">
    <source>
        <dbReference type="ARBA" id="ARBA00005386"/>
    </source>
</evidence>
<evidence type="ECO:0000256" key="1">
    <source>
        <dbReference type="ARBA" id="ARBA00004922"/>
    </source>
</evidence>
<evidence type="ECO:0000256" key="3">
    <source>
        <dbReference type="ARBA" id="ARBA00011970"/>
    </source>
</evidence>
<keyword evidence="5 11" id="KW-0808">Transferase</keyword>
<dbReference type="FunFam" id="3.40.50.2000:FF:000110">
    <property type="entry name" value="UDP-N-acetylglucosaminyltransferase protein"/>
    <property type="match status" value="1"/>
</dbReference>